<name>A0ABT5UHZ2_9GAMM</name>
<dbReference type="InterPro" id="IPR001584">
    <property type="entry name" value="Integrase_cat-core"/>
</dbReference>
<dbReference type="InterPro" id="IPR036397">
    <property type="entry name" value="RNaseH_sf"/>
</dbReference>
<proteinExistence type="inferred from homology"/>
<evidence type="ECO:0000256" key="3">
    <source>
        <dbReference type="ARBA" id="ARBA00043964"/>
    </source>
</evidence>
<dbReference type="PROSITE" id="PS50994">
    <property type="entry name" value="INTEGRASE"/>
    <property type="match status" value="1"/>
</dbReference>
<dbReference type="InterPro" id="IPR050900">
    <property type="entry name" value="Transposase_IS3/IS150/IS904"/>
</dbReference>
<dbReference type="SUPFAM" id="SSF53098">
    <property type="entry name" value="Ribonuclease H-like"/>
    <property type="match status" value="1"/>
</dbReference>
<evidence type="ECO:0000256" key="1">
    <source>
        <dbReference type="ARBA" id="ARBA00023125"/>
    </source>
</evidence>
<feature type="domain" description="Integrase catalytic" evidence="4">
    <location>
        <begin position="129"/>
        <end position="186"/>
    </location>
</feature>
<reference evidence="5 6" key="1">
    <citation type="submission" date="2022-11" db="EMBL/GenBank/DDBJ databases">
        <title>Spartinivicinus poritis sp. nov., isolated from scleractinian coral Porites lutea.</title>
        <authorList>
            <person name="Zhang G."/>
            <person name="Cai L."/>
            <person name="Wei Q."/>
        </authorList>
    </citation>
    <scope>NUCLEOTIDE SEQUENCE [LARGE SCALE GENOMIC DNA]</scope>
    <source>
        <strain evidence="5 6">A2-2</strain>
    </source>
</reference>
<dbReference type="NCBIfam" id="NF033516">
    <property type="entry name" value="transpos_IS3"/>
    <property type="match status" value="1"/>
</dbReference>
<dbReference type="PANTHER" id="PTHR46889:SF6">
    <property type="entry name" value="TRANSPOSASE INSF FOR INSERTION SEQUENCE IS3B"/>
    <property type="match status" value="1"/>
</dbReference>
<keyword evidence="6" id="KW-1185">Reference proteome</keyword>
<dbReference type="Gene3D" id="3.30.420.10">
    <property type="entry name" value="Ribonuclease H-like superfamily/Ribonuclease H"/>
    <property type="match status" value="1"/>
</dbReference>
<dbReference type="EMBL" id="JAPMOU010000120">
    <property type="protein sequence ID" value="MDE1466015.1"/>
    <property type="molecule type" value="Genomic_DNA"/>
</dbReference>
<dbReference type="PANTHER" id="PTHR46889">
    <property type="entry name" value="TRANSPOSASE INSF FOR INSERTION SEQUENCE IS3B-RELATED"/>
    <property type="match status" value="1"/>
</dbReference>
<dbReference type="RefSeq" id="WP_274692316.1">
    <property type="nucleotide sequence ID" value="NZ_JAPMOU010000120.1"/>
</dbReference>
<comment type="function">
    <text evidence="2">Involved in the transposition of the insertion sequence IS3.</text>
</comment>
<accession>A0ABT5UHZ2</accession>
<dbReference type="Pfam" id="PF13276">
    <property type="entry name" value="HTH_21"/>
    <property type="match status" value="1"/>
</dbReference>
<comment type="caution">
    <text evidence="5">The sequence shown here is derived from an EMBL/GenBank/DDBJ whole genome shotgun (WGS) entry which is preliminary data.</text>
</comment>
<dbReference type="Pfam" id="PF00665">
    <property type="entry name" value="rve"/>
    <property type="match status" value="1"/>
</dbReference>
<evidence type="ECO:0000256" key="2">
    <source>
        <dbReference type="ARBA" id="ARBA00037276"/>
    </source>
</evidence>
<keyword evidence="1" id="KW-0238">DNA-binding</keyword>
<gene>
    <name evidence="5" type="ORF">ORQ98_29085</name>
</gene>
<dbReference type="InterPro" id="IPR012337">
    <property type="entry name" value="RNaseH-like_sf"/>
</dbReference>
<organism evidence="5 6">
    <name type="scientific">Spartinivicinus poritis</name>
    <dbReference type="NCBI Taxonomy" id="2994640"/>
    <lineage>
        <taxon>Bacteria</taxon>
        <taxon>Pseudomonadati</taxon>
        <taxon>Pseudomonadota</taxon>
        <taxon>Gammaproteobacteria</taxon>
        <taxon>Oceanospirillales</taxon>
        <taxon>Zooshikellaceae</taxon>
        <taxon>Spartinivicinus</taxon>
    </lineage>
</organism>
<dbReference type="Proteomes" id="UP001528823">
    <property type="component" value="Unassembled WGS sequence"/>
</dbReference>
<evidence type="ECO:0000259" key="4">
    <source>
        <dbReference type="PROSITE" id="PS50994"/>
    </source>
</evidence>
<comment type="similarity">
    <text evidence="3">Belongs to the transposase IS3/IS150/IS904 family.</text>
</comment>
<sequence>MLCERPAVKYAFIKKNKQDWPVAFQCWVFSVSRSGYYRWCQLGETQRNKSNQQLDSDIIELFEHHKGRYGSPRITKALKDNNQCVNHKRVAKRMVALGLRAKQAKKFKATTDSKHDLPIADNLLQQDFHANKPNEKWVGDITYIWTTQGWLYLAIFIDVFSRQVIGWSMARRINKGLVYDALLMAP</sequence>
<protein>
    <submittedName>
        <fullName evidence="5">IS3 family transposase</fullName>
    </submittedName>
</protein>
<evidence type="ECO:0000313" key="5">
    <source>
        <dbReference type="EMBL" id="MDE1466015.1"/>
    </source>
</evidence>
<evidence type="ECO:0000313" key="6">
    <source>
        <dbReference type="Proteomes" id="UP001528823"/>
    </source>
</evidence>
<dbReference type="InterPro" id="IPR048020">
    <property type="entry name" value="Transpos_IS3"/>
</dbReference>
<dbReference type="InterPro" id="IPR025948">
    <property type="entry name" value="HTH-like_dom"/>
</dbReference>